<evidence type="ECO:0000256" key="1">
    <source>
        <dbReference type="ARBA" id="ARBA00004141"/>
    </source>
</evidence>
<evidence type="ECO:0000259" key="7">
    <source>
        <dbReference type="PROSITE" id="PS51012"/>
    </source>
</evidence>
<keyword evidence="6" id="KW-1003">Cell membrane</keyword>
<proteinExistence type="inferred from homology"/>
<dbReference type="GO" id="GO:0140359">
    <property type="term" value="F:ABC-type transporter activity"/>
    <property type="evidence" value="ECO:0007669"/>
    <property type="project" value="InterPro"/>
</dbReference>
<dbReference type="GO" id="GO:0043190">
    <property type="term" value="C:ATP-binding cassette (ABC) transporter complex"/>
    <property type="evidence" value="ECO:0007669"/>
    <property type="project" value="InterPro"/>
</dbReference>
<feature type="transmembrane region" description="Helical" evidence="6">
    <location>
        <begin position="37"/>
        <end position="57"/>
    </location>
</feature>
<dbReference type="PANTHER" id="PTHR43229">
    <property type="entry name" value="NODULATION PROTEIN J"/>
    <property type="match status" value="1"/>
</dbReference>
<keyword evidence="4 6" id="KW-0472">Membrane</keyword>
<gene>
    <name evidence="8" type="ORF">Raf01_16510</name>
</gene>
<dbReference type="PROSITE" id="PS51012">
    <property type="entry name" value="ABC_TM2"/>
    <property type="match status" value="1"/>
</dbReference>
<keyword evidence="6" id="KW-0813">Transport</keyword>
<dbReference type="InterPro" id="IPR013525">
    <property type="entry name" value="ABC2_TM"/>
</dbReference>
<dbReference type="PIRSF" id="PIRSF006648">
    <property type="entry name" value="DrrB"/>
    <property type="match status" value="1"/>
</dbReference>
<sequence length="275" mass="30098">MATTTATVGRGPVHAVRLGWERGKLEVKEFFRQRESVVFTLAFPVILLLIFGSVLNYNIPGNINFSQYFVPGILASGLFGVCFQTLAIQISIERDKGILKRLEGTPMPPAAYFLGKIVMVLTMVVLESIVLLAIAAALGKVTLPDDWHRWATFIWVTVAGTAAGSLLGIAFSSVPRSGKSAPATITPIALVLQFLSGVYFVFTDLPSWLQHVGALFPLKWIAQGYRSVFLPDSFAQQEAAHSWEHGRLALVLVLWAIGGLVLAIRTFRWRAGKDS</sequence>
<feature type="transmembrane region" description="Helical" evidence="6">
    <location>
        <begin position="183"/>
        <end position="202"/>
    </location>
</feature>
<keyword evidence="9" id="KW-1185">Reference proteome</keyword>
<dbReference type="EMBL" id="BONZ01000015">
    <property type="protein sequence ID" value="GIH13479.1"/>
    <property type="molecule type" value="Genomic_DNA"/>
</dbReference>
<evidence type="ECO:0000256" key="6">
    <source>
        <dbReference type="RuleBase" id="RU361157"/>
    </source>
</evidence>
<dbReference type="Pfam" id="PF01061">
    <property type="entry name" value="ABC2_membrane"/>
    <property type="match status" value="1"/>
</dbReference>
<dbReference type="Proteomes" id="UP000642748">
    <property type="component" value="Unassembled WGS sequence"/>
</dbReference>
<dbReference type="InterPro" id="IPR047817">
    <property type="entry name" value="ABC2_TM_bact-type"/>
</dbReference>
<name>A0A8J3VNS2_9ACTN</name>
<comment type="subcellular location">
    <subcellularLocation>
        <location evidence="6">Cell membrane</location>
        <topology evidence="6">Multi-pass membrane protein</topology>
    </subcellularLocation>
    <subcellularLocation>
        <location evidence="1">Membrane</location>
        <topology evidence="1">Multi-pass membrane protein</topology>
    </subcellularLocation>
</comment>
<dbReference type="InterPro" id="IPR000412">
    <property type="entry name" value="ABC_2_transport"/>
</dbReference>
<feature type="domain" description="ABC transmembrane type-2" evidence="7">
    <location>
        <begin position="35"/>
        <end position="270"/>
    </location>
</feature>
<feature type="transmembrane region" description="Helical" evidence="6">
    <location>
        <begin position="113"/>
        <end position="138"/>
    </location>
</feature>
<accession>A0A8J3VNS2</accession>
<feature type="transmembrane region" description="Helical" evidence="6">
    <location>
        <begin position="248"/>
        <end position="267"/>
    </location>
</feature>
<evidence type="ECO:0000256" key="3">
    <source>
        <dbReference type="ARBA" id="ARBA00022989"/>
    </source>
</evidence>
<evidence type="ECO:0000313" key="9">
    <source>
        <dbReference type="Proteomes" id="UP000642748"/>
    </source>
</evidence>
<keyword evidence="2 6" id="KW-0812">Transmembrane</keyword>
<dbReference type="AlphaFoldDB" id="A0A8J3VNS2"/>
<keyword evidence="3 6" id="KW-1133">Transmembrane helix</keyword>
<evidence type="ECO:0000313" key="8">
    <source>
        <dbReference type="EMBL" id="GIH13479.1"/>
    </source>
</evidence>
<reference evidence="8" key="1">
    <citation type="submission" date="2021-01" db="EMBL/GenBank/DDBJ databases">
        <title>Whole genome shotgun sequence of Rugosimonospora africana NBRC 104875.</title>
        <authorList>
            <person name="Komaki H."/>
            <person name="Tamura T."/>
        </authorList>
    </citation>
    <scope>NUCLEOTIDE SEQUENCE</scope>
    <source>
        <strain evidence="8">NBRC 104875</strain>
    </source>
</reference>
<comment type="similarity">
    <text evidence="6">Belongs to the ABC-2 integral membrane protein family.</text>
</comment>
<dbReference type="InterPro" id="IPR051784">
    <property type="entry name" value="Nod_factor_ABC_transporter"/>
</dbReference>
<keyword evidence="5" id="KW-0046">Antibiotic resistance</keyword>
<dbReference type="PANTHER" id="PTHR43229:SF3">
    <property type="entry name" value="ABC-TYPE MULTIDRUG TRANSPORT SYSTEM, PERMEASE COMPONENT"/>
    <property type="match status" value="1"/>
</dbReference>
<evidence type="ECO:0000256" key="2">
    <source>
        <dbReference type="ARBA" id="ARBA00022692"/>
    </source>
</evidence>
<evidence type="ECO:0000256" key="5">
    <source>
        <dbReference type="ARBA" id="ARBA00023251"/>
    </source>
</evidence>
<comment type="caution">
    <text evidence="8">The sequence shown here is derived from an EMBL/GenBank/DDBJ whole genome shotgun (WGS) entry which is preliminary data.</text>
</comment>
<feature type="transmembrane region" description="Helical" evidence="6">
    <location>
        <begin position="150"/>
        <end position="171"/>
    </location>
</feature>
<feature type="transmembrane region" description="Helical" evidence="6">
    <location>
        <begin position="69"/>
        <end position="92"/>
    </location>
</feature>
<organism evidence="8 9">
    <name type="scientific">Rugosimonospora africana</name>
    <dbReference type="NCBI Taxonomy" id="556532"/>
    <lineage>
        <taxon>Bacteria</taxon>
        <taxon>Bacillati</taxon>
        <taxon>Actinomycetota</taxon>
        <taxon>Actinomycetes</taxon>
        <taxon>Micromonosporales</taxon>
        <taxon>Micromonosporaceae</taxon>
        <taxon>Rugosimonospora</taxon>
    </lineage>
</organism>
<protein>
    <recommendedName>
        <fullName evidence="6">Transport permease protein</fullName>
    </recommendedName>
</protein>
<evidence type="ECO:0000256" key="4">
    <source>
        <dbReference type="ARBA" id="ARBA00023136"/>
    </source>
</evidence>
<dbReference type="GO" id="GO:0046677">
    <property type="term" value="P:response to antibiotic"/>
    <property type="evidence" value="ECO:0007669"/>
    <property type="project" value="UniProtKB-KW"/>
</dbReference>
<dbReference type="RefSeq" id="WP_203917165.1">
    <property type="nucleotide sequence ID" value="NZ_BONZ01000015.1"/>
</dbReference>